<dbReference type="EMBL" id="CAICTM010000412">
    <property type="protein sequence ID" value="CAB9509976.1"/>
    <property type="molecule type" value="Genomic_DNA"/>
</dbReference>
<feature type="region of interest" description="Disordered" evidence="3">
    <location>
        <begin position="440"/>
        <end position="464"/>
    </location>
</feature>
<protein>
    <submittedName>
        <fullName evidence="5">Zipper-like transcriptional regulator 1</fullName>
    </submittedName>
</protein>
<dbReference type="Pfam" id="PF24681">
    <property type="entry name" value="Kelch_KLHDC2_KLHL20_DRC7"/>
    <property type="match status" value="1"/>
</dbReference>
<evidence type="ECO:0000259" key="4">
    <source>
        <dbReference type="PROSITE" id="PS50097"/>
    </source>
</evidence>
<dbReference type="Pfam" id="PF00651">
    <property type="entry name" value="BTB"/>
    <property type="match status" value="1"/>
</dbReference>
<dbReference type="AlphaFoldDB" id="A0A9N8DWD4"/>
<evidence type="ECO:0000256" key="1">
    <source>
        <dbReference type="ARBA" id="ARBA00022441"/>
    </source>
</evidence>
<dbReference type="PROSITE" id="PS50097">
    <property type="entry name" value="BTB"/>
    <property type="match status" value="1"/>
</dbReference>
<evidence type="ECO:0000256" key="3">
    <source>
        <dbReference type="SAM" id="MobiDB-lite"/>
    </source>
</evidence>
<dbReference type="Proteomes" id="UP001153069">
    <property type="component" value="Unassembled WGS sequence"/>
</dbReference>
<keyword evidence="6" id="KW-1185">Reference proteome</keyword>
<keyword evidence="2" id="KW-0677">Repeat</keyword>
<dbReference type="PANTHER" id="PTHR46093">
    <property type="entry name" value="ACYL-COA-BINDING DOMAIN-CONTAINING PROTEIN 5"/>
    <property type="match status" value="1"/>
</dbReference>
<sequence>MNNMQWSEQSSSPHDGGPGAPTIKNHSVTHFAGTLYAFGGYDGRRNHNSLLLYSIRDQRWFRPHHVGTGGPDQAAFLGDTTVLVTGNAPPGRNGHSATLAADPDDDENGRIIIIGGWLGTGPLAASDMHVLDIANGGRRLRWYQPAVKGTPPGPCNMHSADYVASKKEVYVFRGGNGREYLNDLHALHVESLTWRRVETNGAVPQQRANHSSAILEDTGELFIFGGWNGTERLNDIHILDTETSTWTCPHIGGLLPHPRAGMTLTALRGRLYLFGGSGTSSKCFQDLQILDRSEMAWLDVTATQFEPRRGMPGNSMLGGMNEHNAAERLMNAHHMNDNTHNDDYNLRWPLVGNIGAGGFHPDHPVLIGNGVVPGHDREMMGDRPTQRYHPGLPHGNVMQPGQRLGAMRSPSLAGGMQDGGGGSSYAPSAQLDWRARDYAFQTGSPSQGGSIVPMAGGGGANPNDEETIPTVLVHGVGPGRRAGHTATAVNRRIYVFGGSCGSDYLNDFFVLDSDPPPHARVTEPTSLQLLDRRLRHFFNDDEFSDVTFIVQGQKVYGHRLVLSIVSDCFRAMFTTGFRESQEMEIELNDVSLEAFLAVMEYIYTGQTPKMDPGPSLRPGPDAARDVSLGRIIEILELADRFFLDHLKQICETMLQPSVSAETVEFLLPLAQKTNAGQLQTICEHFIRNQQEHA</sequence>
<evidence type="ECO:0000313" key="6">
    <source>
        <dbReference type="Proteomes" id="UP001153069"/>
    </source>
</evidence>
<dbReference type="Gene3D" id="2.120.10.80">
    <property type="entry name" value="Kelch-type beta propeller"/>
    <property type="match status" value="3"/>
</dbReference>
<keyword evidence="1" id="KW-0880">Kelch repeat</keyword>
<dbReference type="InterPro" id="IPR011333">
    <property type="entry name" value="SKP1/BTB/POZ_sf"/>
</dbReference>
<dbReference type="InterPro" id="IPR000210">
    <property type="entry name" value="BTB/POZ_dom"/>
</dbReference>
<comment type="caution">
    <text evidence="5">The sequence shown here is derived from an EMBL/GenBank/DDBJ whole genome shotgun (WGS) entry which is preliminary data.</text>
</comment>
<name>A0A9N8DWD4_9STRA</name>
<dbReference type="OrthoDB" id="10251809at2759"/>
<dbReference type="Gene3D" id="3.30.710.10">
    <property type="entry name" value="Potassium Channel Kv1.1, Chain A"/>
    <property type="match status" value="1"/>
</dbReference>
<dbReference type="Pfam" id="PF01344">
    <property type="entry name" value="Kelch_1"/>
    <property type="match status" value="2"/>
</dbReference>
<dbReference type="InterPro" id="IPR006652">
    <property type="entry name" value="Kelch_1"/>
</dbReference>
<feature type="compositionally biased region" description="Polar residues" evidence="3">
    <location>
        <begin position="1"/>
        <end position="13"/>
    </location>
</feature>
<organism evidence="5 6">
    <name type="scientific">Seminavis robusta</name>
    <dbReference type="NCBI Taxonomy" id="568900"/>
    <lineage>
        <taxon>Eukaryota</taxon>
        <taxon>Sar</taxon>
        <taxon>Stramenopiles</taxon>
        <taxon>Ochrophyta</taxon>
        <taxon>Bacillariophyta</taxon>
        <taxon>Bacillariophyceae</taxon>
        <taxon>Bacillariophycidae</taxon>
        <taxon>Naviculales</taxon>
        <taxon>Naviculaceae</taxon>
        <taxon>Seminavis</taxon>
    </lineage>
</organism>
<dbReference type="PANTHER" id="PTHR46093:SF3">
    <property type="entry name" value="ACYL-COA-BINDING DOMAIN-CONTAINING PROTEIN 4"/>
    <property type="match status" value="1"/>
</dbReference>
<dbReference type="SUPFAM" id="SSF54695">
    <property type="entry name" value="POZ domain"/>
    <property type="match status" value="1"/>
</dbReference>
<dbReference type="SMART" id="SM00612">
    <property type="entry name" value="Kelch"/>
    <property type="match status" value="3"/>
</dbReference>
<evidence type="ECO:0000256" key="2">
    <source>
        <dbReference type="ARBA" id="ARBA00022737"/>
    </source>
</evidence>
<dbReference type="SMART" id="SM00225">
    <property type="entry name" value="BTB"/>
    <property type="match status" value="1"/>
</dbReference>
<dbReference type="SUPFAM" id="SSF117281">
    <property type="entry name" value="Kelch motif"/>
    <property type="match status" value="2"/>
</dbReference>
<proteinExistence type="predicted"/>
<feature type="region of interest" description="Disordered" evidence="3">
    <location>
        <begin position="1"/>
        <end position="25"/>
    </location>
</feature>
<feature type="domain" description="BTB" evidence="4">
    <location>
        <begin position="544"/>
        <end position="611"/>
    </location>
</feature>
<reference evidence="5" key="1">
    <citation type="submission" date="2020-06" db="EMBL/GenBank/DDBJ databases">
        <authorList>
            <consortium name="Plant Systems Biology data submission"/>
        </authorList>
    </citation>
    <scope>NUCLEOTIDE SEQUENCE</scope>
    <source>
        <strain evidence="5">D6</strain>
    </source>
</reference>
<accession>A0A9N8DWD4</accession>
<gene>
    <name evidence="5" type="ORF">SEMRO_413_G138050.1</name>
</gene>
<evidence type="ECO:0000313" key="5">
    <source>
        <dbReference type="EMBL" id="CAB9509976.1"/>
    </source>
</evidence>
<dbReference type="InterPro" id="IPR015915">
    <property type="entry name" value="Kelch-typ_b-propeller"/>
</dbReference>